<dbReference type="InterPro" id="IPR051346">
    <property type="entry name" value="OTU_Deubiquitinase"/>
</dbReference>
<evidence type="ECO:0000256" key="4">
    <source>
        <dbReference type="ARBA" id="ARBA00022786"/>
    </source>
</evidence>
<evidence type="ECO:0000313" key="10">
    <source>
        <dbReference type="Proteomes" id="UP000249497"/>
    </source>
</evidence>
<dbReference type="OrthoDB" id="3182339at2759"/>
<proteinExistence type="predicted"/>
<name>A0A8T8X3F9_ASPJA</name>
<dbReference type="Pfam" id="PF12359">
    <property type="entry name" value="DUF3645"/>
    <property type="match status" value="1"/>
</dbReference>
<evidence type="ECO:0000256" key="5">
    <source>
        <dbReference type="ARBA" id="ARBA00022801"/>
    </source>
</evidence>
<evidence type="ECO:0000256" key="1">
    <source>
        <dbReference type="ARBA" id="ARBA00000707"/>
    </source>
</evidence>
<evidence type="ECO:0000256" key="6">
    <source>
        <dbReference type="ARBA" id="ARBA00022807"/>
    </source>
</evidence>
<keyword evidence="5" id="KW-0378">Hydrolase</keyword>
<gene>
    <name evidence="9" type="ORF">BO86DRAFT_399108</name>
</gene>
<evidence type="ECO:0000313" key="9">
    <source>
        <dbReference type="EMBL" id="RAH82470.1"/>
    </source>
</evidence>
<dbReference type="InterPro" id="IPR022099">
    <property type="entry name" value="DUF3638"/>
</dbReference>
<feature type="domain" description="DUF3645" evidence="8">
    <location>
        <begin position="442"/>
        <end position="474"/>
    </location>
</feature>
<reference evidence="9 10" key="1">
    <citation type="submission" date="2018-02" db="EMBL/GenBank/DDBJ databases">
        <title>The genomes of Aspergillus section Nigri reveals drivers in fungal speciation.</title>
        <authorList>
            <consortium name="DOE Joint Genome Institute"/>
            <person name="Vesth T.C."/>
            <person name="Nybo J."/>
            <person name="Theobald S."/>
            <person name="Brandl J."/>
            <person name="Frisvad J.C."/>
            <person name="Nielsen K.F."/>
            <person name="Lyhne E.K."/>
            <person name="Kogle M.E."/>
            <person name="Kuo A."/>
            <person name="Riley R."/>
            <person name="Clum A."/>
            <person name="Nolan M."/>
            <person name="Lipzen A."/>
            <person name="Salamov A."/>
            <person name="Henrissat B."/>
            <person name="Wiebenga A."/>
            <person name="De vries R.P."/>
            <person name="Grigoriev I.V."/>
            <person name="Mortensen U.H."/>
            <person name="Andersen M.R."/>
            <person name="Baker S.E."/>
        </authorList>
    </citation>
    <scope>NUCLEOTIDE SEQUENCE [LARGE SCALE GENOMIC DNA]</scope>
    <source>
        <strain evidence="9 10">CBS 114.51</strain>
    </source>
</reference>
<evidence type="ECO:0000259" key="8">
    <source>
        <dbReference type="Pfam" id="PF12359"/>
    </source>
</evidence>
<dbReference type="PANTHER" id="PTHR13367:SF33">
    <property type="entry name" value="P-LOOP CONTAINING NUCLEOSIDE TRIPHOSPHATE HYDROLASE PROTEIN"/>
    <property type="match status" value="1"/>
</dbReference>
<dbReference type="GO" id="GO:0004843">
    <property type="term" value="F:cysteine-type deubiquitinase activity"/>
    <property type="evidence" value="ECO:0007669"/>
    <property type="project" value="UniProtKB-EC"/>
</dbReference>
<keyword evidence="6" id="KW-0788">Thiol protease</keyword>
<comment type="catalytic activity">
    <reaction evidence="1">
        <text>Thiol-dependent hydrolysis of ester, thioester, amide, peptide and isopeptide bonds formed by the C-terminal Gly of ubiquitin (a 76-residue protein attached to proteins as an intracellular targeting signal).</text>
        <dbReference type="EC" id="3.4.19.12"/>
    </reaction>
</comment>
<sequence length="480" mass="53957">MVRRPTVFLPESLLVTREVLNSHRRDLVQQRDDCWVAIKETLTASKGLCEAQCVLWPPITPFTMVSLLVAKHWQSVPPSWQSILLCLAQSIASLKRCERLIVCWDRHDVEAFYKEAEVSPCSNCDPVVHPEWLLFELENNITIRGQQADISQCLIKPDSPGNAIMQLNMGEGKTTVITAMAALSLADGSEICLGWNLGPAVNQIPFSRATPIDKGMIRNLRTIYEECKRSRGVLLTLSEQILSFRLVGLDLVSRDLALAQEAIQLERFIQQTCRNIIDESDEILDPKFQLVYTMGTQQCLDGSSDRWQMAQSLLTLVEDQASGLHSRAPSLLDLERRGVCFPIVHFLKPGTVEIVIELMLQTLFENGLPGLPLHCWPQYIYDSACRFVSVTSVTSQDERTLRDAFAGGVIMNRLLVLRGLLAHGIFQFALSGKRWNVDYGLHPSRCMMAVPFRARGVPSEHAEFGHPDVAVTLTCLSYYY</sequence>
<keyword evidence="4" id="KW-0833">Ubl conjugation pathway</keyword>
<dbReference type="Proteomes" id="UP000249497">
    <property type="component" value="Unassembled WGS sequence"/>
</dbReference>
<feature type="domain" description="DUF3638" evidence="7">
    <location>
        <begin position="122"/>
        <end position="192"/>
    </location>
</feature>
<keyword evidence="3" id="KW-0645">Protease</keyword>
<dbReference type="GeneID" id="37177295"/>
<dbReference type="AlphaFoldDB" id="A0A8T8X3F9"/>
<evidence type="ECO:0000256" key="3">
    <source>
        <dbReference type="ARBA" id="ARBA00022670"/>
    </source>
</evidence>
<dbReference type="EC" id="3.4.19.12" evidence="2"/>
<protein>
    <recommendedName>
        <fullName evidence="2">ubiquitinyl hydrolase 1</fullName>
        <ecNumber evidence="2">3.4.19.12</ecNumber>
    </recommendedName>
</protein>
<dbReference type="InterPro" id="IPR022105">
    <property type="entry name" value="DUF3645"/>
</dbReference>
<accession>A0A8T8X3F9</accession>
<dbReference type="EMBL" id="KZ824789">
    <property type="protein sequence ID" value="RAH82470.1"/>
    <property type="molecule type" value="Genomic_DNA"/>
</dbReference>
<evidence type="ECO:0000259" key="7">
    <source>
        <dbReference type="Pfam" id="PF12340"/>
    </source>
</evidence>
<keyword evidence="10" id="KW-1185">Reference proteome</keyword>
<dbReference type="Pfam" id="PF12340">
    <property type="entry name" value="DUF3638"/>
    <property type="match status" value="2"/>
</dbReference>
<dbReference type="RefSeq" id="XP_025528364.1">
    <property type="nucleotide sequence ID" value="XM_025673603.1"/>
</dbReference>
<dbReference type="PANTHER" id="PTHR13367">
    <property type="entry name" value="UBIQUITIN THIOESTERASE"/>
    <property type="match status" value="1"/>
</dbReference>
<dbReference type="GO" id="GO:0006508">
    <property type="term" value="P:proteolysis"/>
    <property type="evidence" value="ECO:0007669"/>
    <property type="project" value="UniProtKB-KW"/>
</dbReference>
<feature type="domain" description="DUF3638" evidence="7">
    <location>
        <begin position="193"/>
        <end position="323"/>
    </location>
</feature>
<organism evidence="9 10">
    <name type="scientific">Aspergillus japonicus CBS 114.51</name>
    <dbReference type="NCBI Taxonomy" id="1448312"/>
    <lineage>
        <taxon>Eukaryota</taxon>
        <taxon>Fungi</taxon>
        <taxon>Dikarya</taxon>
        <taxon>Ascomycota</taxon>
        <taxon>Pezizomycotina</taxon>
        <taxon>Eurotiomycetes</taxon>
        <taxon>Eurotiomycetidae</taxon>
        <taxon>Eurotiales</taxon>
        <taxon>Aspergillaceae</taxon>
        <taxon>Aspergillus</taxon>
        <taxon>Aspergillus subgen. Circumdati</taxon>
    </lineage>
</organism>
<evidence type="ECO:0000256" key="2">
    <source>
        <dbReference type="ARBA" id="ARBA00012759"/>
    </source>
</evidence>